<sequence>MELTYRNFWKTNCITPSSMECLIKLRRNYTDLLQIEQKICSYTFEPNTYVMFLKSESIKKRVKTLIKSNQDLIELIKREEEQKDYMTLKVAKQLEGLSDLYQTLSDYESHIK</sequence>
<dbReference type="RefSeq" id="WP_072764131.1">
    <property type="nucleotide sequence ID" value="NZ_FQYX01000009.1"/>
</dbReference>
<dbReference type="EMBL" id="FQYX01000009">
    <property type="protein sequence ID" value="SHJ00256.1"/>
    <property type="molecule type" value="Genomic_DNA"/>
</dbReference>
<evidence type="ECO:0000313" key="2">
    <source>
        <dbReference type="Proteomes" id="UP000184231"/>
    </source>
</evidence>
<organism evidence="1 2">
    <name type="scientific">Arenibacter nanhaiticus</name>
    <dbReference type="NCBI Taxonomy" id="558155"/>
    <lineage>
        <taxon>Bacteria</taxon>
        <taxon>Pseudomonadati</taxon>
        <taxon>Bacteroidota</taxon>
        <taxon>Flavobacteriia</taxon>
        <taxon>Flavobacteriales</taxon>
        <taxon>Flavobacteriaceae</taxon>
        <taxon>Arenibacter</taxon>
    </lineage>
</organism>
<proteinExistence type="predicted"/>
<dbReference type="AlphaFoldDB" id="A0A1M6FRG0"/>
<evidence type="ECO:0000313" key="1">
    <source>
        <dbReference type="EMBL" id="SHJ00256.1"/>
    </source>
</evidence>
<dbReference type="OrthoDB" id="1453036at2"/>
<gene>
    <name evidence="1" type="ORF">SAMN04487911_10957</name>
</gene>
<name>A0A1M6FRG0_9FLAO</name>
<reference evidence="2" key="1">
    <citation type="submission" date="2016-11" db="EMBL/GenBank/DDBJ databases">
        <authorList>
            <person name="Varghese N."/>
            <person name="Submissions S."/>
        </authorList>
    </citation>
    <scope>NUCLEOTIDE SEQUENCE [LARGE SCALE GENOMIC DNA]</scope>
    <source>
        <strain evidence="2">CGMCC 1.8863</strain>
    </source>
</reference>
<protein>
    <submittedName>
        <fullName evidence="1">Uncharacterized protein</fullName>
    </submittedName>
</protein>
<dbReference type="Proteomes" id="UP000184231">
    <property type="component" value="Unassembled WGS sequence"/>
</dbReference>
<accession>A0A1M6FRG0</accession>
<keyword evidence="2" id="KW-1185">Reference proteome</keyword>